<dbReference type="EMBL" id="BLLG01000002">
    <property type="protein sequence ID" value="GFH34795.1"/>
    <property type="molecule type" value="Genomic_DNA"/>
</dbReference>
<dbReference type="Proteomes" id="UP000484988">
    <property type="component" value="Unassembled WGS sequence"/>
</dbReference>
<accession>A0A6A0AQP1</accession>
<name>A0A6A0AQP1_9ACTN</name>
<keyword evidence="2" id="KW-1185">Reference proteome</keyword>
<comment type="caution">
    <text evidence="1">The sequence shown here is derived from an EMBL/GenBank/DDBJ whole genome shotgun (WGS) entry which is preliminary data.</text>
</comment>
<evidence type="ECO:0000313" key="2">
    <source>
        <dbReference type="Proteomes" id="UP000484988"/>
    </source>
</evidence>
<protein>
    <submittedName>
        <fullName evidence="1">Uncharacterized protein</fullName>
    </submittedName>
</protein>
<sequence length="55" mass="5702">MHEADWDDNGAPDELIGTRRAVRRGDLHALAVAGGAPAVTGPQRALAAFLRLPAG</sequence>
<evidence type="ECO:0000313" key="1">
    <source>
        <dbReference type="EMBL" id="GFH34795.1"/>
    </source>
</evidence>
<dbReference type="AlphaFoldDB" id="A0A6A0AQP1"/>
<proteinExistence type="predicted"/>
<reference evidence="1 2" key="1">
    <citation type="submission" date="2020-02" db="EMBL/GenBank/DDBJ databases">
        <title>Whole Genome Shotgun Sequence of Streptomyces sp. strain CWH03.</title>
        <authorList>
            <person name="Dohra H."/>
            <person name="Kodani S."/>
            <person name="Yamamura H."/>
        </authorList>
    </citation>
    <scope>NUCLEOTIDE SEQUENCE [LARGE SCALE GENOMIC DNA]</scope>
    <source>
        <strain evidence="1 2">CWH03</strain>
    </source>
</reference>
<gene>
    <name evidence="1" type="ORF">SCWH03_10090</name>
</gene>
<organism evidence="1 2">
    <name type="scientific">Streptomyces pacificus</name>
    <dbReference type="NCBI Taxonomy" id="2705029"/>
    <lineage>
        <taxon>Bacteria</taxon>
        <taxon>Bacillati</taxon>
        <taxon>Actinomycetota</taxon>
        <taxon>Actinomycetes</taxon>
        <taxon>Kitasatosporales</taxon>
        <taxon>Streptomycetaceae</taxon>
        <taxon>Streptomyces</taxon>
    </lineage>
</organism>